<feature type="chain" id="PRO_5037409159" evidence="1">
    <location>
        <begin position="24"/>
        <end position="102"/>
    </location>
</feature>
<name>A0A975FB11_9GAMM</name>
<dbReference type="AlphaFoldDB" id="A0A975FB11"/>
<keyword evidence="1" id="KW-0732">Signal</keyword>
<evidence type="ECO:0000256" key="1">
    <source>
        <dbReference type="SAM" id="SignalP"/>
    </source>
</evidence>
<keyword evidence="3" id="KW-1185">Reference proteome</keyword>
<accession>A0A975FB11</accession>
<evidence type="ECO:0000313" key="2">
    <source>
        <dbReference type="EMBL" id="QTR53685.1"/>
    </source>
</evidence>
<dbReference type="KEGG" id="tun:J9260_00925"/>
<dbReference type="Proteomes" id="UP000672009">
    <property type="component" value="Chromosome"/>
</dbReference>
<gene>
    <name evidence="2" type="ORF">J9260_00925</name>
</gene>
<dbReference type="EMBL" id="CP072793">
    <property type="protein sequence ID" value="QTR53685.1"/>
    <property type="molecule type" value="Genomic_DNA"/>
</dbReference>
<organism evidence="2 3">
    <name type="scientific">Thiothrix unzii</name>
    <dbReference type="NCBI Taxonomy" id="111769"/>
    <lineage>
        <taxon>Bacteria</taxon>
        <taxon>Pseudomonadati</taxon>
        <taxon>Pseudomonadota</taxon>
        <taxon>Gammaproteobacteria</taxon>
        <taxon>Thiotrichales</taxon>
        <taxon>Thiotrichaceae</taxon>
        <taxon>Thiothrix</taxon>
    </lineage>
</organism>
<proteinExistence type="predicted"/>
<dbReference type="RefSeq" id="WP_210219195.1">
    <property type="nucleotide sequence ID" value="NZ_CP072793.1"/>
</dbReference>
<reference evidence="2" key="1">
    <citation type="submission" date="2021-04" db="EMBL/GenBank/DDBJ databases">
        <title>Genomics, taxonomy and metabolism of representatives of sulfur bacteria of the genus Thiothrix: Thiothrix fructosivorans QT, Thiothrix unzii A1T and three new species, Thiothrix subterranea sp. nov., Thiothrix litoralis sp. nov. and 'Candidatus Thiothrix anitrata' sp. nov.</title>
        <authorList>
            <person name="Ravin N.V."/>
            <person name="Smolyakov D."/>
            <person name="Rudenko T.S."/>
            <person name="Mardanov A.V."/>
            <person name="Beletsky A.V."/>
            <person name="Markov N.D."/>
            <person name="Fomenkov A.I."/>
            <person name="Roberts R.J."/>
            <person name="Karnachuk O.V."/>
            <person name="Novikov A."/>
            <person name="Grabovich M.Y."/>
        </authorList>
    </citation>
    <scope>NUCLEOTIDE SEQUENCE</scope>
    <source>
        <strain evidence="2">A1</strain>
    </source>
</reference>
<protein>
    <submittedName>
        <fullName evidence="2">DUF3421 domain-containing protein</fullName>
    </submittedName>
</protein>
<sequence>MKKLLLMFMAVTVLAVSSFNASANTLRWVAASPATSCSEICSSAVSSGRDRQGYQFYVCRGFINGEWRPGFNISTSQDSANKCLFELGGGRGESSRYQCLCH</sequence>
<evidence type="ECO:0000313" key="3">
    <source>
        <dbReference type="Proteomes" id="UP000672009"/>
    </source>
</evidence>
<feature type="signal peptide" evidence="1">
    <location>
        <begin position="1"/>
        <end position="23"/>
    </location>
</feature>